<evidence type="ECO:0000313" key="2">
    <source>
        <dbReference type="EMBL" id="QOR60402.1"/>
    </source>
</evidence>
<name>A0A7S6NYB7_9PHYC</name>
<accession>A0A7S6NYB7</accession>
<feature type="transmembrane region" description="Helical" evidence="1">
    <location>
        <begin position="114"/>
        <end position="132"/>
    </location>
</feature>
<sequence length="133" mass="15292">MSQLMLDDKNTINDINPFVDPENFFPPGSSKHVVDFQKYKPEEQDPEEEYKSPACDVLSKGVGRPGYREEECSLSRPLLPGRNIDRGFTVREKMEIGDGEQLLKEKQEEERREFKKSLNVIIIAILILLIAIL</sequence>
<protein>
    <submittedName>
        <fullName evidence="2">Uncharacterized protein</fullName>
    </submittedName>
</protein>
<reference evidence="2" key="1">
    <citation type="submission" date="2019-02" db="EMBL/GenBank/DDBJ databases">
        <authorList>
            <person name="Bachy C."/>
            <person name="Yung C.-M."/>
            <person name="Roux S."/>
            <person name="Sullivan M.B."/>
            <person name="Worden A.Z."/>
        </authorList>
    </citation>
    <scope>NUCLEOTIDE SEQUENCE</scope>
    <source>
        <strain evidence="2">BII-V2</strain>
    </source>
</reference>
<dbReference type="EMBL" id="MK522038">
    <property type="protein sequence ID" value="QOR60402.1"/>
    <property type="molecule type" value="Genomic_DNA"/>
</dbReference>
<keyword evidence="1" id="KW-1133">Transmembrane helix</keyword>
<proteinExistence type="predicted"/>
<keyword evidence="1" id="KW-0472">Membrane</keyword>
<keyword evidence="1" id="KW-0812">Transmembrane</keyword>
<organism evidence="2">
    <name type="scientific">Bathycoccus sp. RCC716 virus 2</name>
    <dbReference type="NCBI Taxonomy" id="2530039"/>
    <lineage>
        <taxon>Viruses</taxon>
        <taxon>Varidnaviria</taxon>
        <taxon>Bamfordvirae</taxon>
        <taxon>Nucleocytoviricota</taxon>
        <taxon>Megaviricetes</taxon>
        <taxon>Algavirales</taxon>
        <taxon>Phycodnaviridae</taxon>
        <taxon>Prasinovirus</taxon>
    </lineage>
</organism>
<evidence type="ECO:0000256" key="1">
    <source>
        <dbReference type="SAM" id="Phobius"/>
    </source>
</evidence>